<accession>A0A5C3QQH3</accession>
<feature type="compositionally biased region" description="Basic and acidic residues" evidence="1">
    <location>
        <begin position="269"/>
        <end position="288"/>
    </location>
</feature>
<protein>
    <submittedName>
        <fullName evidence="3">Uncharacterized protein</fullName>
    </submittedName>
</protein>
<feature type="region of interest" description="Disordered" evidence="1">
    <location>
        <begin position="66"/>
        <end position="115"/>
    </location>
</feature>
<dbReference type="EMBL" id="ML178822">
    <property type="protein sequence ID" value="TFL02549.1"/>
    <property type="molecule type" value="Genomic_DNA"/>
</dbReference>
<dbReference type="AlphaFoldDB" id="A0A5C3QQH3"/>
<keyword evidence="4" id="KW-1185">Reference proteome</keyword>
<organism evidence="3 4">
    <name type="scientific">Pterulicium gracile</name>
    <dbReference type="NCBI Taxonomy" id="1884261"/>
    <lineage>
        <taxon>Eukaryota</taxon>
        <taxon>Fungi</taxon>
        <taxon>Dikarya</taxon>
        <taxon>Basidiomycota</taxon>
        <taxon>Agaricomycotina</taxon>
        <taxon>Agaricomycetes</taxon>
        <taxon>Agaricomycetidae</taxon>
        <taxon>Agaricales</taxon>
        <taxon>Pleurotineae</taxon>
        <taxon>Pterulaceae</taxon>
        <taxon>Pterulicium</taxon>
    </lineage>
</organism>
<feature type="region of interest" description="Disordered" evidence="1">
    <location>
        <begin position="130"/>
        <end position="366"/>
    </location>
</feature>
<dbReference type="Proteomes" id="UP000305067">
    <property type="component" value="Unassembled WGS sequence"/>
</dbReference>
<keyword evidence="2" id="KW-0732">Signal</keyword>
<feature type="compositionally biased region" description="Basic and acidic residues" evidence="1">
    <location>
        <begin position="396"/>
        <end position="405"/>
    </location>
</feature>
<feature type="chain" id="PRO_5022853931" evidence="2">
    <location>
        <begin position="17"/>
        <end position="425"/>
    </location>
</feature>
<evidence type="ECO:0000256" key="1">
    <source>
        <dbReference type="SAM" id="MobiDB-lite"/>
    </source>
</evidence>
<feature type="compositionally biased region" description="Low complexity" evidence="1">
    <location>
        <begin position="153"/>
        <end position="165"/>
    </location>
</feature>
<feature type="compositionally biased region" description="Basic and acidic residues" evidence="1">
    <location>
        <begin position="212"/>
        <end position="224"/>
    </location>
</feature>
<feature type="signal peptide" evidence="2">
    <location>
        <begin position="1"/>
        <end position="16"/>
    </location>
</feature>
<gene>
    <name evidence="3" type="ORF">BDV98DRAFT_592222</name>
</gene>
<reference evidence="3 4" key="1">
    <citation type="journal article" date="2019" name="Nat. Ecol. Evol.">
        <title>Megaphylogeny resolves global patterns of mushroom evolution.</title>
        <authorList>
            <person name="Varga T."/>
            <person name="Krizsan K."/>
            <person name="Foldi C."/>
            <person name="Dima B."/>
            <person name="Sanchez-Garcia M."/>
            <person name="Sanchez-Ramirez S."/>
            <person name="Szollosi G.J."/>
            <person name="Szarkandi J.G."/>
            <person name="Papp V."/>
            <person name="Albert L."/>
            <person name="Andreopoulos W."/>
            <person name="Angelini C."/>
            <person name="Antonin V."/>
            <person name="Barry K.W."/>
            <person name="Bougher N.L."/>
            <person name="Buchanan P."/>
            <person name="Buyck B."/>
            <person name="Bense V."/>
            <person name="Catcheside P."/>
            <person name="Chovatia M."/>
            <person name="Cooper J."/>
            <person name="Damon W."/>
            <person name="Desjardin D."/>
            <person name="Finy P."/>
            <person name="Geml J."/>
            <person name="Haridas S."/>
            <person name="Hughes K."/>
            <person name="Justo A."/>
            <person name="Karasinski D."/>
            <person name="Kautmanova I."/>
            <person name="Kiss B."/>
            <person name="Kocsube S."/>
            <person name="Kotiranta H."/>
            <person name="LaButti K.M."/>
            <person name="Lechner B.E."/>
            <person name="Liimatainen K."/>
            <person name="Lipzen A."/>
            <person name="Lukacs Z."/>
            <person name="Mihaltcheva S."/>
            <person name="Morgado L.N."/>
            <person name="Niskanen T."/>
            <person name="Noordeloos M.E."/>
            <person name="Ohm R.A."/>
            <person name="Ortiz-Santana B."/>
            <person name="Ovrebo C."/>
            <person name="Racz N."/>
            <person name="Riley R."/>
            <person name="Savchenko A."/>
            <person name="Shiryaev A."/>
            <person name="Soop K."/>
            <person name="Spirin V."/>
            <person name="Szebenyi C."/>
            <person name="Tomsovsky M."/>
            <person name="Tulloss R.E."/>
            <person name="Uehling J."/>
            <person name="Grigoriev I.V."/>
            <person name="Vagvolgyi C."/>
            <person name="Papp T."/>
            <person name="Martin F.M."/>
            <person name="Miettinen O."/>
            <person name="Hibbett D.S."/>
            <person name="Nagy L.G."/>
        </authorList>
    </citation>
    <scope>NUCLEOTIDE SEQUENCE [LARGE SCALE GENOMIC DNA]</scope>
    <source>
        <strain evidence="3 4">CBS 309.79</strain>
    </source>
</reference>
<sequence length="425" mass="44696">MHHIILVSVLVVLSSASPVPQVLPETHHLPATLQGVTSGVGVDPASLHLRARHILQARLIRNADFQSSPAPAPVSEEAPAPVADTDTKAQRASADSPTSSEPSAATSPDASKHDEIGKVLRSILPGRDLLNFFGPDAPPSPENAGGDREKRQLPGLPGPLAGVLGMLTPPQPPPEDDAKEAKNSKAAIKSDTKESFDRMPSEDGLAGEDPSGLERRPEVAKGDDASPPPAVPVERRPDEVQSPKAPASGPVERRPNEVQSADAPAPPAELERRHEEVESGAELDRLPADDGTSDDEDLAKRQVGSLPIVPAVSKLLGIDKEKTDPEDFDPSVLPAGTEKFVPPKNGSKGAGYPNLRKQESRREAADGSLVHRAIPVVGPLLGPATGLIAMAGGQGKKPEHLKVPFEDSEGVEAEERPDPFDMRSG</sequence>
<feature type="compositionally biased region" description="Basic and acidic residues" evidence="1">
    <location>
        <begin position="413"/>
        <end position="425"/>
    </location>
</feature>
<proteinExistence type="predicted"/>
<feature type="compositionally biased region" description="Basic and acidic residues" evidence="1">
    <location>
        <begin position="356"/>
        <end position="365"/>
    </location>
</feature>
<feature type="compositionally biased region" description="Low complexity" evidence="1">
    <location>
        <begin position="92"/>
        <end position="109"/>
    </location>
</feature>
<feature type="region of interest" description="Disordered" evidence="1">
    <location>
        <begin position="391"/>
        <end position="425"/>
    </location>
</feature>
<name>A0A5C3QQH3_9AGAR</name>
<feature type="compositionally biased region" description="Low complexity" evidence="1">
    <location>
        <begin position="67"/>
        <end position="83"/>
    </location>
</feature>
<evidence type="ECO:0000313" key="4">
    <source>
        <dbReference type="Proteomes" id="UP000305067"/>
    </source>
</evidence>
<feature type="compositionally biased region" description="Basic and acidic residues" evidence="1">
    <location>
        <begin position="179"/>
        <end position="201"/>
    </location>
</feature>
<evidence type="ECO:0000256" key="2">
    <source>
        <dbReference type="SAM" id="SignalP"/>
    </source>
</evidence>
<evidence type="ECO:0000313" key="3">
    <source>
        <dbReference type="EMBL" id="TFL02549.1"/>
    </source>
</evidence>